<proteinExistence type="predicted"/>
<evidence type="ECO:0000313" key="3">
    <source>
        <dbReference type="Proteomes" id="UP000241238"/>
    </source>
</evidence>
<accession>A0ABN5JFU0</accession>
<dbReference type="InterPro" id="IPR002109">
    <property type="entry name" value="Glutaredoxin"/>
</dbReference>
<dbReference type="EMBL" id="CP028103">
    <property type="protein sequence ID" value="AVQ30855.1"/>
    <property type="molecule type" value="Genomic_DNA"/>
</dbReference>
<dbReference type="InterPro" id="IPR036249">
    <property type="entry name" value="Thioredoxin-like_sf"/>
</dbReference>
<evidence type="ECO:0000259" key="1">
    <source>
        <dbReference type="Pfam" id="PF00462"/>
    </source>
</evidence>
<keyword evidence="3" id="KW-1185">Reference proteome</keyword>
<dbReference type="Gene3D" id="3.40.30.10">
    <property type="entry name" value="Glutaredoxin"/>
    <property type="match status" value="1"/>
</dbReference>
<reference evidence="3" key="1">
    <citation type="journal article" date="2018" name="MSphere">
        <title>Fusobacterium Genomics Using MinION and Illumina Sequencing Enables Genome Completion and Correction.</title>
        <authorList>
            <person name="Todd S.M."/>
            <person name="Settlage R.E."/>
            <person name="Lahmers K.K."/>
            <person name="Slade D.J."/>
        </authorList>
    </citation>
    <scope>NUCLEOTIDE SEQUENCE [LARGE SCALE GENOMIC DNA]</scope>
    <source>
        <strain evidence="3">ATCC 27725</strain>
    </source>
</reference>
<protein>
    <submittedName>
        <fullName evidence="2">NrdH-redoxin</fullName>
    </submittedName>
</protein>
<dbReference type="RefSeq" id="WP_005949776.1">
    <property type="nucleotide sequence ID" value="NZ_CP028103.1"/>
</dbReference>
<sequence length="67" mass="7753">MIKIFGKEGCSKCESLKKTLDNKGIKYEYIQDLKTLMTVASKNRIMSAPVVEKDGEYYPMERFLEVI</sequence>
<gene>
    <name evidence="2" type="ORF">C4N18_06385</name>
</gene>
<dbReference type="Proteomes" id="UP000241238">
    <property type="component" value="Chromosome"/>
</dbReference>
<name>A0ABN5JFU0_FUSVA</name>
<dbReference type="Pfam" id="PF00462">
    <property type="entry name" value="Glutaredoxin"/>
    <property type="match status" value="1"/>
</dbReference>
<feature type="domain" description="Glutaredoxin" evidence="1">
    <location>
        <begin position="2"/>
        <end position="31"/>
    </location>
</feature>
<dbReference type="GeneID" id="77467615"/>
<organism evidence="2 3">
    <name type="scientific">Fusobacterium varium ATCC 27725</name>
    <dbReference type="NCBI Taxonomy" id="469618"/>
    <lineage>
        <taxon>Bacteria</taxon>
        <taxon>Fusobacteriati</taxon>
        <taxon>Fusobacteriota</taxon>
        <taxon>Fusobacteriia</taxon>
        <taxon>Fusobacteriales</taxon>
        <taxon>Fusobacteriaceae</taxon>
        <taxon>Fusobacterium</taxon>
    </lineage>
</organism>
<evidence type="ECO:0000313" key="2">
    <source>
        <dbReference type="EMBL" id="AVQ30855.1"/>
    </source>
</evidence>
<dbReference type="SUPFAM" id="SSF52833">
    <property type="entry name" value="Thioredoxin-like"/>
    <property type="match status" value="1"/>
</dbReference>